<dbReference type="InterPro" id="IPR012349">
    <property type="entry name" value="Split_barrel_FMN-bd"/>
</dbReference>
<evidence type="ECO:0000313" key="6">
    <source>
        <dbReference type="Proteomes" id="UP000823636"/>
    </source>
</evidence>
<dbReference type="PROSITE" id="PS51257">
    <property type="entry name" value="PROKAR_LIPOPROTEIN"/>
    <property type="match status" value="1"/>
</dbReference>
<reference evidence="5" key="1">
    <citation type="submission" date="2020-10" db="EMBL/GenBank/DDBJ databases">
        <authorList>
            <person name="Gilroy R."/>
        </authorList>
    </citation>
    <scope>NUCLEOTIDE SEQUENCE</scope>
    <source>
        <strain evidence="5">G3-4614</strain>
    </source>
</reference>
<proteinExistence type="inferred from homology"/>
<dbReference type="InterPro" id="IPR002563">
    <property type="entry name" value="Flavin_Rdtase-like_dom"/>
</dbReference>
<dbReference type="SMART" id="SM00903">
    <property type="entry name" value="Flavin_Reduct"/>
    <property type="match status" value="1"/>
</dbReference>
<evidence type="ECO:0000313" key="5">
    <source>
        <dbReference type="EMBL" id="MBO8437726.1"/>
    </source>
</evidence>
<dbReference type="AlphaFoldDB" id="A0A9D9E1T8"/>
<evidence type="ECO:0000256" key="2">
    <source>
        <dbReference type="ARBA" id="ARBA00022630"/>
    </source>
</evidence>
<dbReference type="GO" id="GO:0010181">
    <property type="term" value="F:FMN binding"/>
    <property type="evidence" value="ECO:0007669"/>
    <property type="project" value="InterPro"/>
</dbReference>
<gene>
    <name evidence="5" type="ORF">IAC54_02360</name>
</gene>
<comment type="similarity">
    <text evidence="3">Belongs to the flavoredoxin family.</text>
</comment>
<sequence length="193" mass="21650">MAHQVWKPGTMIYPLPAVLVSCGGDENEYNLFTASWVGTICTDPAMCYVSIRPERFSHGIIKRNGAFVLNLTTERMARAVDWCGVRSGADFDKWKESGLTPVPAPSVKAPYIKESPLCIECRVKEILPLGSHDMFMANVANVLADESFIDPDTNRFMLERAGLIAYSHGHYYSLGKELGRFGWSVMKKKKKRQ</sequence>
<accession>A0A9D9E1T8</accession>
<dbReference type="InterPro" id="IPR052174">
    <property type="entry name" value="Flavoredoxin"/>
</dbReference>
<dbReference type="EMBL" id="JADIMW010000024">
    <property type="protein sequence ID" value="MBO8437726.1"/>
    <property type="molecule type" value="Genomic_DNA"/>
</dbReference>
<dbReference type="PANTHER" id="PTHR43567:SF1">
    <property type="entry name" value="FLAVOREDOXIN"/>
    <property type="match status" value="1"/>
</dbReference>
<dbReference type="Proteomes" id="UP000823636">
    <property type="component" value="Unassembled WGS sequence"/>
</dbReference>
<evidence type="ECO:0000256" key="3">
    <source>
        <dbReference type="ARBA" id="ARBA00038054"/>
    </source>
</evidence>
<dbReference type="Gene3D" id="2.30.110.10">
    <property type="entry name" value="Electron Transport, Fmn-binding Protein, Chain A"/>
    <property type="match status" value="1"/>
</dbReference>
<dbReference type="Pfam" id="PF01613">
    <property type="entry name" value="Flavin_Reduct"/>
    <property type="match status" value="1"/>
</dbReference>
<feature type="domain" description="Flavin reductase like" evidence="4">
    <location>
        <begin position="11"/>
        <end position="150"/>
    </location>
</feature>
<keyword evidence="2" id="KW-0285">Flavoprotein</keyword>
<name>A0A9D9E1T8_9BACT</name>
<dbReference type="SUPFAM" id="SSF50475">
    <property type="entry name" value="FMN-binding split barrel"/>
    <property type="match status" value="1"/>
</dbReference>
<evidence type="ECO:0000259" key="4">
    <source>
        <dbReference type="SMART" id="SM00903"/>
    </source>
</evidence>
<dbReference type="PANTHER" id="PTHR43567">
    <property type="entry name" value="FLAVOREDOXIN-RELATED-RELATED"/>
    <property type="match status" value="1"/>
</dbReference>
<comment type="cofactor">
    <cofactor evidence="1">
        <name>FMN</name>
        <dbReference type="ChEBI" id="CHEBI:58210"/>
    </cofactor>
</comment>
<protein>
    <submittedName>
        <fullName evidence="5">Flavin reductase family protein</fullName>
    </submittedName>
</protein>
<comment type="caution">
    <text evidence="5">The sequence shown here is derived from an EMBL/GenBank/DDBJ whole genome shotgun (WGS) entry which is preliminary data.</text>
</comment>
<organism evidence="5 6">
    <name type="scientific">Candidatus Caccoplasma merdipullorum</name>
    <dbReference type="NCBI Taxonomy" id="2840718"/>
    <lineage>
        <taxon>Bacteria</taxon>
        <taxon>Pseudomonadati</taxon>
        <taxon>Bacteroidota</taxon>
        <taxon>Bacteroidia</taxon>
        <taxon>Bacteroidales</taxon>
        <taxon>Bacteroidaceae</taxon>
        <taxon>Bacteroidaceae incertae sedis</taxon>
        <taxon>Candidatus Caccoplasma</taxon>
    </lineage>
</organism>
<dbReference type="GO" id="GO:0016646">
    <property type="term" value="F:oxidoreductase activity, acting on the CH-NH group of donors, NAD or NADP as acceptor"/>
    <property type="evidence" value="ECO:0007669"/>
    <property type="project" value="UniProtKB-ARBA"/>
</dbReference>
<reference evidence="5" key="2">
    <citation type="journal article" date="2021" name="PeerJ">
        <title>Extensive microbial diversity within the chicken gut microbiome revealed by metagenomics and culture.</title>
        <authorList>
            <person name="Gilroy R."/>
            <person name="Ravi A."/>
            <person name="Getino M."/>
            <person name="Pursley I."/>
            <person name="Horton D.L."/>
            <person name="Alikhan N.F."/>
            <person name="Baker D."/>
            <person name="Gharbi K."/>
            <person name="Hall N."/>
            <person name="Watson M."/>
            <person name="Adriaenssens E.M."/>
            <person name="Foster-Nyarko E."/>
            <person name="Jarju S."/>
            <person name="Secka A."/>
            <person name="Antonio M."/>
            <person name="Oren A."/>
            <person name="Chaudhuri R.R."/>
            <person name="La Ragione R."/>
            <person name="Hildebrand F."/>
            <person name="Pallen M.J."/>
        </authorList>
    </citation>
    <scope>NUCLEOTIDE SEQUENCE</scope>
    <source>
        <strain evidence="5">G3-4614</strain>
    </source>
</reference>
<evidence type="ECO:0000256" key="1">
    <source>
        <dbReference type="ARBA" id="ARBA00001917"/>
    </source>
</evidence>